<sequence length="97" mass="10910">MTNSEKNLRICNKGHKYYKSTDCPTCPICEQERKPEHGFLSLLSAPARRALENNGITSLQKLSTFSEKEILQFHGMGPASLPKLRSALKEMGLAFRN</sequence>
<gene>
    <name evidence="1" type="ORF">P4T90_09705</name>
</gene>
<accession>A0ABU6MFA8</accession>
<dbReference type="EMBL" id="JARMAB010000012">
    <property type="protein sequence ID" value="MED1203351.1"/>
    <property type="molecule type" value="Genomic_DNA"/>
</dbReference>
<proteinExistence type="predicted"/>
<name>A0ABU6MFA8_9BACI</name>
<reference evidence="1 2" key="1">
    <citation type="submission" date="2023-03" db="EMBL/GenBank/DDBJ databases">
        <title>Bacillus Genome Sequencing.</title>
        <authorList>
            <person name="Dunlap C."/>
        </authorList>
    </citation>
    <scope>NUCLEOTIDE SEQUENCE [LARGE SCALE GENOMIC DNA]</scope>
    <source>
        <strain evidence="1 2">B-23453</strain>
    </source>
</reference>
<keyword evidence="2" id="KW-1185">Reference proteome</keyword>
<evidence type="ECO:0000313" key="2">
    <source>
        <dbReference type="Proteomes" id="UP001341444"/>
    </source>
</evidence>
<dbReference type="NCBIfam" id="NF005841">
    <property type="entry name" value="PRK07758.1"/>
    <property type="match status" value="1"/>
</dbReference>
<dbReference type="RefSeq" id="WP_066268985.1">
    <property type="nucleotide sequence ID" value="NZ_JARMAB010000012.1"/>
</dbReference>
<evidence type="ECO:0000313" key="1">
    <source>
        <dbReference type="EMBL" id="MED1203351.1"/>
    </source>
</evidence>
<protein>
    <submittedName>
        <fullName evidence="1">RNA polymerase alpha subunit C-terminal domain-containing protein</fullName>
    </submittedName>
</protein>
<dbReference type="SUPFAM" id="SSF47789">
    <property type="entry name" value="C-terminal domain of RNA polymerase alpha subunit"/>
    <property type="match status" value="1"/>
</dbReference>
<dbReference type="Gene3D" id="1.10.150.20">
    <property type="entry name" value="5' to 3' exonuclease, C-terminal subdomain"/>
    <property type="match status" value="1"/>
</dbReference>
<comment type="caution">
    <text evidence="1">The sequence shown here is derived from an EMBL/GenBank/DDBJ whole genome shotgun (WGS) entry which is preliminary data.</text>
</comment>
<organism evidence="1 2">
    <name type="scientific">Heyndrickxia acidicola</name>
    <dbReference type="NCBI Taxonomy" id="209389"/>
    <lineage>
        <taxon>Bacteria</taxon>
        <taxon>Bacillati</taxon>
        <taxon>Bacillota</taxon>
        <taxon>Bacilli</taxon>
        <taxon>Bacillales</taxon>
        <taxon>Bacillaceae</taxon>
        <taxon>Heyndrickxia</taxon>
    </lineage>
</organism>
<dbReference type="Proteomes" id="UP001341444">
    <property type="component" value="Unassembled WGS sequence"/>
</dbReference>